<dbReference type="InterPro" id="IPR005656">
    <property type="entry name" value="MmgE_PrpD"/>
</dbReference>
<evidence type="ECO:0000313" key="5">
    <source>
        <dbReference type="Proteomes" id="UP000026941"/>
    </source>
</evidence>
<comment type="caution">
    <text evidence="4">The sequence shown here is derived from an EMBL/GenBank/DDBJ whole genome shotgun (WGS) entry which is preliminary data.</text>
</comment>
<dbReference type="Pfam" id="PF03972">
    <property type="entry name" value="MmgE_PrpD_N"/>
    <property type="match status" value="1"/>
</dbReference>
<accession>A0AA87PYD1</accession>
<evidence type="ECO:0008006" key="6">
    <source>
        <dbReference type="Google" id="ProtNLM"/>
    </source>
</evidence>
<evidence type="ECO:0000259" key="3">
    <source>
        <dbReference type="Pfam" id="PF19305"/>
    </source>
</evidence>
<proteinExistence type="inferred from homology"/>
<dbReference type="GeneID" id="86851076"/>
<feature type="domain" description="MmgE/PrpD C-terminal" evidence="3">
    <location>
        <begin position="276"/>
        <end position="440"/>
    </location>
</feature>
<gene>
    <name evidence="4" type="ORF">RRH01S_03_01870</name>
</gene>
<dbReference type="Pfam" id="PF19305">
    <property type="entry name" value="MmgE_PrpD_C"/>
    <property type="match status" value="1"/>
</dbReference>
<organism evidence="4 5">
    <name type="scientific">Rhizobium rhizogenes NBRC 13257</name>
    <dbReference type="NCBI Taxonomy" id="1220581"/>
    <lineage>
        <taxon>Bacteria</taxon>
        <taxon>Pseudomonadati</taxon>
        <taxon>Pseudomonadota</taxon>
        <taxon>Alphaproteobacteria</taxon>
        <taxon>Hyphomicrobiales</taxon>
        <taxon>Rhizobiaceae</taxon>
        <taxon>Rhizobium/Agrobacterium group</taxon>
        <taxon>Rhizobium</taxon>
    </lineage>
</organism>
<dbReference type="Gene3D" id="3.30.1330.120">
    <property type="entry name" value="2-methylcitrate dehydratase PrpD"/>
    <property type="match status" value="1"/>
</dbReference>
<evidence type="ECO:0000259" key="2">
    <source>
        <dbReference type="Pfam" id="PF03972"/>
    </source>
</evidence>
<dbReference type="RefSeq" id="WP_034522441.1">
    <property type="nucleotide sequence ID" value="NZ_BAYX01000003.1"/>
</dbReference>
<dbReference type="EMBL" id="BAYX01000003">
    <property type="protein sequence ID" value="GAJ92118.1"/>
    <property type="molecule type" value="Genomic_DNA"/>
</dbReference>
<dbReference type="InterPro" id="IPR045337">
    <property type="entry name" value="MmgE_PrpD_C"/>
</dbReference>
<dbReference type="InterPro" id="IPR042183">
    <property type="entry name" value="MmgE/PrpD_sf_1"/>
</dbReference>
<sequence length="465" mass="49731">MTLTSRIAAFAETLRYDDIPQAVRHKASLHIIDSIGCGIAGAASDLSRRVLSFLASEAKEGVCPILGTPLAFGPATSAFGNSAAMNALDFDDGLEVDGKGMGHPGATIVAAAIAAPFLAVISGRDFLTAVVAGYEINNRLIQAIQPSMERFREVYGVCQHQTVGAAIAYGKQKGLGRDALENAIGFAGTLANVPSLKKYNWESRPLVSFKDFNAPAAETGVRAVELDACGLVGAKAVLDGTSGLWRMLGSDRFDEEILVGGLGDDWSLSGNTIKAFPTCRWMQTTLSAFQELKREHGLRAGDIQTVTVHTASALIRDFMDRAPTTMVDAQFSFPYALAAMALDIAPAARWYEPETMTHADLKAFSSRVEAEIDDEADRLLDSIRRPTGRVSIRTKDGRHLASPLVQFAPGSPLNPVSDDFILEKFEANVVPVIGTEASQKLLEGLFGLDRIGDMAALLWLGVTAN</sequence>
<evidence type="ECO:0000256" key="1">
    <source>
        <dbReference type="ARBA" id="ARBA00006174"/>
    </source>
</evidence>
<dbReference type="PANTHER" id="PTHR16943">
    <property type="entry name" value="2-METHYLCITRATE DEHYDRATASE-RELATED"/>
    <property type="match status" value="1"/>
</dbReference>
<dbReference type="InterPro" id="IPR036148">
    <property type="entry name" value="MmgE/PrpD_sf"/>
</dbReference>
<dbReference type="AlphaFoldDB" id="A0AA87PYD1"/>
<reference evidence="4 5" key="1">
    <citation type="submission" date="2014-05" db="EMBL/GenBank/DDBJ databases">
        <title>Whole genome shotgun sequence of Rhizobium rhizogenes NBRC 13257.</title>
        <authorList>
            <person name="Katano-Makiyama Y."/>
            <person name="Hosoyama A."/>
            <person name="Hashimoto M."/>
            <person name="Hosoyama Y."/>
            <person name="Noguchi M."/>
            <person name="Tsuchikane K."/>
            <person name="Kimura A."/>
            <person name="Ohji S."/>
            <person name="Ichikawa N."/>
            <person name="Yamazoe A."/>
            <person name="Fujita N."/>
        </authorList>
    </citation>
    <scope>NUCLEOTIDE SEQUENCE [LARGE SCALE GENOMIC DNA]</scope>
    <source>
        <strain evidence="4 5">NBRC 13257</strain>
    </source>
</reference>
<feature type="domain" description="MmgE/PrpD N-terminal" evidence="2">
    <location>
        <begin position="6"/>
        <end position="251"/>
    </location>
</feature>
<evidence type="ECO:0000313" key="4">
    <source>
        <dbReference type="EMBL" id="GAJ92118.1"/>
    </source>
</evidence>
<dbReference type="InterPro" id="IPR045336">
    <property type="entry name" value="MmgE_PrpD_N"/>
</dbReference>
<dbReference type="Proteomes" id="UP000026941">
    <property type="component" value="Unassembled WGS sequence"/>
</dbReference>
<name>A0AA87PYD1_RHIRH</name>
<protein>
    <recommendedName>
        <fullName evidence="6">MmgE/PrpD family protein</fullName>
    </recommendedName>
</protein>
<dbReference type="InterPro" id="IPR042188">
    <property type="entry name" value="MmgE/PrpD_sf_2"/>
</dbReference>
<dbReference type="PANTHER" id="PTHR16943:SF8">
    <property type="entry name" value="2-METHYLCITRATE DEHYDRATASE"/>
    <property type="match status" value="1"/>
</dbReference>
<dbReference type="Gene3D" id="1.10.4100.10">
    <property type="entry name" value="2-methylcitrate dehydratase PrpD"/>
    <property type="match status" value="1"/>
</dbReference>
<dbReference type="GO" id="GO:0016829">
    <property type="term" value="F:lyase activity"/>
    <property type="evidence" value="ECO:0007669"/>
    <property type="project" value="InterPro"/>
</dbReference>
<dbReference type="SUPFAM" id="SSF103378">
    <property type="entry name" value="2-methylcitrate dehydratase PrpD"/>
    <property type="match status" value="1"/>
</dbReference>
<comment type="similarity">
    <text evidence="1">Belongs to the PrpD family.</text>
</comment>